<sequence length="50" mass="5616">MVEERQAESGSQWYGDHVGDVQGRILEEVFSRGYSEQESCGIYGAKARGY</sequence>
<feature type="non-terminal residue" evidence="1">
    <location>
        <position position="50"/>
    </location>
</feature>
<accession>A0A392VVI9</accession>
<comment type="caution">
    <text evidence="1">The sequence shown here is derived from an EMBL/GenBank/DDBJ whole genome shotgun (WGS) entry which is preliminary data.</text>
</comment>
<protein>
    <submittedName>
        <fullName evidence="1">Uncharacterized protein</fullName>
    </submittedName>
</protein>
<dbReference type="AlphaFoldDB" id="A0A392VVI9"/>
<reference evidence="1 2" key="1">
    <citation type="journal article" date="2018" name="Front. Plant Sci.">
        <title>Red Clover (Trifolium pratense) and Zigzag Clover (T. medium) - A Picture of Genomic Similarities and Differences.</title>
        <authorList>
            <person name="Dluhosova J."/>
            <person name="Istvanek J."/>
            <person name="Nedelnik J."/>
            <person name="Repkova J."/>
        </authorList>
    </citation>
    <scope>NUCLEOTIDE SEQUENCE [LARGE SCALE GENOMIC DNA]</scope>
    <source>
        <strain evidence="2">cv. 10/8</strain>
        <tissue evidence="1">Leaf</tissue>
    </source>
</reference>
<evidence type="ECO:0000313" key="2">
    <source>
        <dbReference type="Proteomes" id="UP000265520"/>
    </source>
</evidence>
<evidence type="ECO:0000313" key="1">
    <source>
        <dbReference type="EMBL" id="MCI91489.1"/>
    </source>
</evidence>
<organism evidence="1 2">
    <name type="scientific">Trifolium medium</name>
    <dbReference type="NCBI Taxonomy" id="97028"/>
    <lineage>
        <taxon>Eukaryota</taxon>
        <taxon>Viridiplantae</taxon>
        <taxon>Streptophyta</taxon>
        <taxon>Embryophyta</taxon>
        <taxon>Tracheophyta</taxon>
        <taxon>Spermatophyta</taxon>
        <taxon>Magnoliopsida</taxon>
        <taxon>eudicotyledons</taxon>
        <taxon>Gunneridae</taxon>
        <taxon>Pentapetalae</taxon>
        <taxon>rosids</taxon>
        <taxon>fabids</taxon>
        <taxon>Fabales</taxon>
        <taxon>Fabaceae</taxon>
        <taxon>Papilionoideae</taxon>
        <taxon>50 kb inversion clade</taxon>
        <taxon>NPAAA clade</taxon>
        <taxon>Hologalegina</taxon>
        <taxon>IRL clade</taxon>
        <taxon>Trifolieae</taxon>
        <taxon>Trifolium</taxon>
    </lineage>
</organism>
<name>A0A392VVI9_9FABA</name>
<keyword evidence="2" id="KW-1185">Reference proteome</keyword>
<dbReference type="Proteomes" id="UP000265520">
    <property type="component" value="Unassembled WGS sequence"/>
</dbReference>
<proteinExistence type="predicted"/>
<dbReference type="EMBL" id="LXQA011273553">
    <property type="protein sequence ID" value="MCI91489.1"/>
    <property type="molecule type" value="Genomic_DNA"/>
</dbReference>